<evidence type="ECO:0008006" key="5">
    <source>
        <dbReference type="Google" id="ProtNLM"/>
    </source>
</evidence>
<evidence type="ECO:0000256" key="1">
    <source>
        <dbReference type="SAM" id="MobiDB-lite"/>
    </source>
</evidence>
<name>A0ABU8P1H3_9CORY</name>
<organism evidence="3 4">
    <name type="scientific">Corynebacterium mastitidis</name>
    <dbReference type="NCBI Taxonomy" id="161890"/>
    <lineage>
        <taxon>Bacteria</taxon>
        <taxon>Bacillati</taxon>
        <taxon>Actinomycetota</taxon>
        <taxon>Actinomycetes</taxon>
        <taxon>Mycobacteriales</taxon>
        <taxon>Corynebacteriaceae</taxon>
        <taxon>Corynebacterium</taxon>
    </lineage>
</organism>
<keyword evidence="4" id="KW-1185">Reference proteome</keyword>
<protein>
    <recommendedName>
        <fullName evidence="5">LGFP repeat-containing protein</fullName>
    </recommendedName>
</protein>
<reference evidence="3 4" key="1">
    <citation type="submission" date="2024-02" db="EMBL/GenBank/DDBJ databases">
        <title>Whole genome sequencing and characterization of Corynebacterium isolated from the ocular surface of dry eye disease sufferers.</title>
        <authorList>
            <person name="Naqvi M."/>
        </authorList>
    </citation>
    <scope>NUCLEOTIDE SEQUENCE [LARGE SCALE GENOMIC DNA]</scope>
    <source>
        <strain evidence="3 4">PCRF</strain>
    </source>
</reference>
<dbReference type="InterPro" id="IPR013207">
    <property type="entry name" value="LGFP"/>
</dbReference>
<evidence type="ECO:0000256" key="2">
    <source>
        <dbReference type="SAM" id="SignalP"/>
    </source>
</evidence>
<dbReference type="PROSITE" id="PS51257">
    <property type="entry name" value="PROKAR_LIPOPROTEIN"/>
    <property type="match status" value="1"/>
</dbReference>
<evidence type="ECO:0000313" key="3">
    <source>
        <dbReference type="EMBL" id="MEJ4100326.1"/>
    </source>
</evidence>
<feature type="chain" id="PRO_5045648815" description="LGFP repeat-containing protein" evidence="2">
    <location>
        <begin position="26"/>
        <end position="162"/>
    </location>
</feature>
<sequence length="162" mass="16722">MSGRAMVARWGAVALCGALVAGCSAPGENPAAGRTGEPDAPATAEETVGDTPVPPEVARATGQAEDAGATVLAVTTEEPQRYLVELSDGSSVVYSPETGVQRVRGKLARIWLREGGLGAPVGLPVAHEEELPDGNGWTQRFEHGSVSWARDAEGQYGAEVQS</sequence>
<feature type="region of interest" description="Disordered" evidence="1">
    <location>
        <begin position="28"/>
        <end position="68"/>
    </location>
</feature>
<dbReference type="EMBL" id="JBAHVJ010000007">
    <property type="protein sequence ID" value="MEJ4100326.1"/>
    <property type="molecule type" value="Genomic_DNA"/>
</dbReference>
<accession>A0ABU8P1H3</accession>
<proteinExistence type="predicted"/>
<feature type="signal peptide" evidence="2">
    <location>
        <begin position="1"/>
        <end position="25"/>
    </location>
</feature>
<gene>
    <name evidence="3" type="ORF">V5S96_08155</name>
</gene>
<dbReference type="Proteomes" id="UP001359781">
    <property type="component" value="Unassembled WGS sequence"/>
</dbReference>
<comment type="caution">
    <text evidence="3">The sequence shown here is derived from an EMBL/GenBank/DDBJ whole genome shotgun (WGS) entry which is preliminary data.</text>
</comment>
<keyword evidence="2" id="KW-0732">Signal</keyword>
<dbReference type="RefSeq" id="WP_337890446.1">
    <property type="nucleotide sequence ID" value="NZ_JBAHVI010000007.1"/>
</dbReference>
<evidence type="ECO:0000313" key="4">
    <source>
        <dbReference type="Proteomes" id="UP001359781"/>
    </source>
</evidence>
<dbReference type="Pfam" id="PF08310">
    <property type="entry name" value="LGFP"/>
    <property type="match status" value="1"/>
</dbReference>